<dbReference type="OrthoDB" id="4924398at2759"/>
<dbReference type="Proteomes" id="UP000054481">
    <property type="component" value="Unassembled WGS sequence"/>
</dbReference>
<proteinExistence type="predicted"/>
<sequence length="298" mass="33954">MAPPPRSNPHVNAEALSIYESARRQPRKRVLVEPLLWTRLHLEILSCTFSQCSPAPPAMMDIPWTEDPRRVARRFRDFEGYFFGNRNSWVAKEGSIRSFLSLEPSPLSWRCDLYLHIGGSRSIPLPCHYYCLGDHVPVLAHVDRSRIISLRKTKVDQPMRRFNIPAINVSKLKLKMVTPTESLHDPYLVALLIALGQLQWRALGRQKSQQAAGVMSKLLFSSEDRDHMYIYSTNITSSLINMFDYPAMKPSAPDPLVVQISSVPYKPIETLRGRLLALLLSATSLKDVDNSERLIVYT</sequence>
<protein>
    <submittedName>
        <fullName evidence="1">Uncharacterized protein</fullName>
    </submittedName>
</protein>
<organism evidence="1 2">
    <name type="scientific">Hirsutella minnesotensis 3608</name>
    <dbReference type="NCBI Taxonomy" id="1043627"/>
    <lineage>
        <taxon>Eukaryota</taxon>
        <taxon>Fungi</taxon>
        <taxon>Dikarya</taxon>
        <taxon>Ascomycota</taxon>
        <taxon>Pezizomycotina</taxon>
        <taxon>Sordariomycetes</taxon>
        <taxon>Hypocreomycetidae</taxon>
        <taxon>Hypocreales</taxon>
        <taxon>Ophiocordycipitaceae</taxon>
        <taxon>Hirsutella</taxon>
    </lineage>
</organism>
<reference evidence="1 2" key="1">
    <citation type="journal article" date="2014" name="Genome Biol. Evol.">
        <title>Comparative genomics and transcriptomics analyses reveal divergent lifestyle features of nematode endoparasitic fungus Hirsutella minnesotensis.</title>
        <authorList>
            <person name="Lai Y."/>
            <person name="Liu K."/>
            <person name="Zhang X."/>
            <person name="Zhang X."/>
            <person name="Li K."/>
            <person name="Wang N."/>
            <person name="Shu C."/>
            <person name="Wu Y."/>
            <person name="Wang C."/>
            <person name="Bushley K.E."/>
            <person name="Xiang M."/>
            <person name="Liu X."/>
        </authorList>
    </citation>
    <scope>NUCLEOTIDE SEQUENCE [LARGE SCALE GENOMIC DNA]</scope>
    <source>
        <strain evidence="1 2">3608</strain>
    </source>
</reference>
<gene>
    <name evidence="1" type="ORF">HIM_11031</name>
</gene>
<name>A0A0F8A1N1_9HYPO</name>
<dbReference type="AlphaFoldDB" id="A0A0F8A1N1"/>
<evidence type="ECO:0000313" key="2">
    <source>
        <dbReference type="Proteomes" id="UP000054481"/>
    </source>
</evidence>
<accession>A0A0F8A1N1</accession>
<keyword evidence="2" id="KW-1185">Reference proteome</keyword>
<dbReference type="EMBL" id="KQ030698">
    <property type="protein sequence ID" value="KJZ69569.1"/>
    <property type="molecule type" value="Genomic_DNA"/>
</dbReference>
<evidence type="ECO:0000313" key="1">
    <source>
        <dbReference type="EMBL" id="KJZ69569.1"/>
    </source>
</evidence>